<protein>
    <submittedName>
        <fullName evidence="1">N-acetyltransferase</fullName>
    </submittedName>
</protein>
<dbReference type="AlphaFoldDB" id="A0A243CME7"/>
<organism evidence="1 2">
    <name type="scientific">Bacillus thuringiensis serovar vazensis</name>
    <dbReference type="NCBI Taxonomy" id="180867"/>
    <lineage>
        <taxon>Bacteria</taxon>
        <taxon>Bacillati</taxon>
        <taxon>Bacillota</taxon>
        <taxon>Bacilli</taxon>
        <taxon>Bacillales</taxon>
        <taxon>Bacillaceae</taxon>
        <taxon>Bacillus</taxon>
        <taxon>Bacillus cereus group</taxon>
    </lineage>
</organism>
<dbReference type="GO" id="GO:0016740">
    <property type="term" value="F:transferase activity"/>
    <property type="evidence" value="ECO:0007669"/>
    <property type="project" value="UniProtKB-KW"/>
</dbReference>
<sequence>MKEKSTKIPLHIHDFQTLKLLLEEIVQDEIEFIENSSKYALIISSKESMVTINLRSEFYPDPHLAITTISISPSNQGKGSIVIEWFKTFAKEKGFERLVLQEVITEEGCHFALKNGFSKKVGPFEEMFRKPDSTDGNYELHLYRLK</sequence>
<dbReference type="InterPro" id="IPR016181">
    <property type="entry name" value="Acyl_CoA_acyltransferase"/>
</dbReference>
<name>A0A243CME7_BACTU</name>
<keyword evidence="1" id="KW-0808">Transferase</keyword>
<evidence type="ECO:0000313" key="2">
    <source>
        <dbReference type="Proteomes" id="UP000194911"/>
    </source>
</evidence>
<gene>
    <name evidence="1" type="ORF">BK749_25860</name>
</gene>
<dbReference type="CDD" id="cd04301">
    <property type="entry name" value="NAT_SF"/>
    <property type="match status" value="1"/>
</dbReference>
<reference evidence="1 2" key="1">
    <citation type="submission" date="2016-10" db="EMBL/GenBank/DDBJ databases">
        <title>Comparative genomics of Bacillus thuringiensis reveals a path to pathogens against multiple invertebrate hosts.</title>
        <authorList>
            <person name="Zheng J."/>
            <person name="Gao Q."/>
            <person name="Liu H."/>
            <person name="Peng D."/>
            <person name="Ruan L."/>
            <person name="Sun M."/>
        </authorList>
    </citation>
    <scope>NUCLEOTIDE SEQUENCE [LARGE SCALE GENOMIC DNA]</scope>
    <source>
        <strain evidence="1">BGSC 4CE1</strain>
    </source>
</reference>
<dbReference type="EMBL" id="NFDQ01000080">
    <property type="protein sequence ID" value="OTY67124.1"/>
    <property type="molecule type" value="Genomic_DNA"/>
</dbReference>
<proteinExistence type="predicted"/>
<dbReference type="Proteomes" id="UP000194911">
    <property type="component" value="Unassembled WGS sequence"/>
</dbReference>
<accession>A0A243CME7</accession>
<evidence type="ECO:0000313" key="1">
    <source>
        <dbReference type="EMBL" id="OTY67124.1"/>
    </source>
</evidence>
<dbReference type="RefSeq" id="WP_000660725.1">
    <property type="nucleotide sequence ID" value="NZ_NFDQ01000080.1"/>
</dbReference>
<dbReference type="Gene3D" id="3.40.630.30">
    <property type="match status" value="1"/>
</dbReference>
<dbReference type="SUPFAM" id="SSF55729">
    <property type="entry name" value="Acyl-CoA N-acyltransferases (Nat)"/>
    <property type="match status" value="1"/>
</dbReference>
<comment type="caution">
    <text evidence="1">The sequence shown here is derived from an EMBL/GenBank/DDBJ whole genome shotgun (WGS) entry which is preliminary data.</text>
</comment>